<comment type="caution">
    <text evidence="2">The sequence shown here is derived from an EMBL/GenBank/DDBJ whole genome shotgun (WGS) entry which is preliminary data.</text>
</comment>
<dbReference type="EMBL" id="DYZA01000027">
    <property type="protein sequence ID" value="HJD96286.1"/>
    <property type="molecule type" value="Genomic_DNA"/>
</dbReference>
<reference evidence="2" key="2">
    <citation type="submission" date="2021-09" db="EMBL/GenBank/DDBJ databases">
        <authorList>
            <person name="Gilroy R."/>
        </authorList>
    </citation>
    <scope>NUCLEOTIDE SEQUENCE</scope>
    <source>
        <strain evidence="2">ChiGjej2B2-19336</strain>
    </source>
</reference>
<reference evidence="2" key="1">
    <citation type="journal article" date="2021" name="PeerJ">
        <title>Extensive microbial diversity within the chicken gut microbiome revealed by metagenomics and culture.</title>
        <authorList>
            <person name="Gilroy R."/>
            <person name="Ravi A."/>
            <person name="Getino M."/>
            <person name="Pursley I."/>
            <person name="Horton D.L."/>
            <person name="Alikhan N.F."/>
            <person name="Baker D."/>
            <person name="Gharbi K."/>
            <person name="Hall N."/>
            <person name="Watson M."/>
            <person name="Adriaenssens E.M."/>
            <person name="Foster-Nyarko E."/>
            <person name="Jarju S."/>
            <person name="Secka A."/>
            <person name="Antonio M."/>
            <person name="Oren A."/>
            <person name="Chaudhuri R.R."/>
            <person name="La Ragione R."/>
            <person name="Hildebrand F."/>
            <person name="Pallen M.J."/>
        </authorList>
    </citation>
    <scope>NUCLEOTIDE SEQUENCE</scope>
    <source>
        <strain evidence="2">ChiGjej2B2-19336</strain>
    </source>
</reference>
<accession>A0A921AUS3</accession>
<evidence type="ECO:0000256" key="1">
    <source>
        <dbReference type="SAM" id="MobiDB-lite"/>
    </source>
</evidence>
<dbReference type="RefSeq" id="WP_304120502.1">
    <property type="nucleotide sequence ID" value="NZ_DYZA01000027.1"/>
</dbReference>
<gene>
    <name evidence="2" type="ORF">K8W16_01385</name>
</gene>
<dbReference type="AlphaFoldDB" id="A0A921AUS3"/>
<protein>
    <submittedName>
        <fullName evidence="2">Uncharacterized protein</fullName>
    </submittedName>
</protein>
<feature type="compositionally biased region" description="Polar residues" evidence="1">
    <location>
        <begin position="65"/>
        <end position="77"/>
    </location>
</feature>
<feature type="region of interest" description="Disordered" evidence="1">
    <location>
        <begin position="65"/>
        <end position="85"/>
    </location>
</feature>
<evidence type="ECO:0000313" key="2">
    <source>
        <dbReference type="EMBL" id="HJD96286.1"/>
    </source>
</evidence>
<name>A0A921AUS3_9BACT</name>
<dbReference type="Proteomes" id="UP000698963">
    <property type="component" value="Unassembled WGS sequence"/>
</dbReference>
<organism evidence="2 3">
    <name type="scientific">Mailhella massiliensis</name>
    <dbReference type="NCBI Taxonomy" id="1903261"/>
    <lineage>
        <taxon>Bacteria</taxon>
        <taxon>Pseudomonadati</taxon>
        <taxon>Thermodesulfobacteriota</taxon>
        <taxon>Desulfovibrionia</taxon>
        <taxon>Desulfovibrionales</taxon>
        <taxon>Desulfovibrionaceae</taxon>
        <taxon>Mailhella</taxon>
    </lineage>
</organism>
<proteinExistence type="predicted"/>
<evidence type="ECO:0000313" key="3">
    <source>
        <dbReference type="Proteomes" id="UP000698963"/>
    </source>
</evidence>
<sequence length="85" mass="8671">MSSYVNGNTVTVKGGTFSVPNTWFIGGVTSGTREVTADNNVADLGGNITLESPLIAGGYIETPSSYSPSSGRATGNTVILREGLS</sequence>